<feature type="region of interest" description="Disordered" evidence="10">
    <location>
        <begin position="518"/>
        <end position="538"/>
    </location>
</feature>
<comment type="subcellular location">
    <subcellularLocation>
        <location evidence="1">Cell membrane</location>
        <topology evidence="1">Multi-pass membrane protein</topology>
    </subcellularLocation>
</comment>
<organism evidence="13 14">
    <name type="scientific">Odocoileus virginianus</name>
    <name type="common">White-tailed deer</name>
    <dbReference type="NCBI Taxonomy" id="9874"/>
    <lineage>
        <taxon>Eukaryota</taxon>
        <taxon>Metazoa</taxon>
        <taxon>Chordata</taxon>
        <taxon>Craniata</taxon>
        <taxon>Vertebrata</taxon>
        <taxon>Euteleostomi</taxon>
        <taxon>Mammalia</taxon>
        <taxon>Eutheria</taxon>
        <taxon>Laurasiatheria</taxon>
        <taxon>Artiodactyla</taxon>
        <taxon>Ruminantia</taxon>
        <taxon>Pecora</taxon>
        <taxon>Cervidae</taxon>
        <taxon>Odocoileinae</taxon>
        <taxon>Odocoileus</taxon>
    </lineage>
</organism>
<keyword evidence="8 9" id="KW-0807">Transducer</keyword>
<evidence type="ECO:0000256" key="9">
    <source>
        <dbReference type="RuleBase" id="RU000688"/>
    </source>
</evidence>
<feature type="domain" description="G-protein coupled receptors family 1 profile" evidence="12">
    <location>
        <begin position="249"/>
        <end position="479"/>
    </location>
</feature>
<sequence length="538" mass="58478">MTLTPAPARMAGPSANPASADADHPPPLLRQAPNGSPCLLQGILLSAEKTDFNLQLQQLPCRVRVYMPPCTAYTLGPPEDLSFASPPPAGNRRAFQHLDKPPWVTRLLSCSCRQPPIRRVAKHPPPFVNPRKALSFLLTTSSKKNGVKPPVSVTLSLETNGRQGEREAISWALMHLLPERRDGHRGRKGDDGQRNTSGGFLSLGPTTAAWETAFTSLNHTGQAHPQTSNVVTVTLYLLTAAIALGGLAGNAAVLWLLGFHSRRNAFTVYILNLAAADFLCLCCQVIDSVEALITCCSHSSSPAFLATVMTFAYLAGLSLLSAISTERCMSVRCPVWYRCHRPTHLSAIVCAVLWALALLLSILEGKYCGLLLTSFSRLWCRVFDFIAAGWLMFLFGLLAGSSLALLLGILRKSQRTQLTRLYVTVVLTVLAFLLCGLPYGILWFLLIWIQDDLFAIPCHHCLVVFGLSCVNSSVNPIIYFFVGSFRQRQAKKRGRRTLKAVLQQALEDISELGESESSLPRATLGSGSSLVSGSGLVS</sequence>
<dbReference type="PANTHER" id="PTHR11334">
    <property type="entry name" value="MAS-RELATED G-PROTEIN COUPLED RECEPTOR"/>
    <property type="match status" value="1"/>
</dbReference>
<keyword evidence="3 9" id="KW-0812">Transmembrane</keyword>
<evidence type="ECO:0000256" key="6">
    <source>
        <dbReference type="ARBA" id="ARBA00023136"/>
    </source>
</evidence>
<evidence type="ECO:0000256" key="4">
    <source>
        <dbReference type="ARBA" id="ARBA00022989"/>
    </source>
</evidence>
<keyword evidence="6 11" id="KW-0472">Membrane</keyword>
<dbReference type="Gene3D" id="1.20.1070.10">
    <property type="entry name" value="Rhodopsin 7-helix transmembrane proteins"/>
    <property type="match status" value="1"/>
</dbReference>
<name>A0ABM4HDL9_ODOVR</name>
<dbReference type="InterPro" id="IPR000276">
    <property type="entry name" value="GPCR_Rhodpsn"/>
</dbReference>
<feature type="transmembrane region" description="Helical" evidence="11">
    <location>
        <begin position="421"/>
        <end position="450"/>
    </location>
</feature>
<dbReference type="PANTHER" id="PTHR11334:SF29">
    <property type="entry name" value="MAS-RELATED G-PROTEIN COUPLED RECEPTOR MEMBER X2"/>
    <property type="match status" value="1"/>
</dbReference>
<evidence type="ECO:0000256" key="2">
    <source>
        <dbReference type="ARBA" id="ARBA00022475"/>
    </source>
</evidence>
<feature type="transmembrane region" description="Helical" evidence="11">
    <location>
        <begin position="269"/>
        <end position="289"/>
    </location>
</feature>
<evidence type="ECO:0000313" key="13">
    <source>
        <dbReference type="Proteomes" id="UP001652640"/>
    </source>
</evidence>
<dbReference type="InterPro" id="IPR017452">
    <property type="entry name" value="GPCR_Rhodpsn_7TM"/>
</dbReference>
<dbReference type="Proteomes" id="UP001652640">
    <property type="component" value="Chromosome 28"/>
</dbReference>
<keyword evidence="5 9" id="KW-0297">G-protein coupled receptor</keyword>
<evidence type="ECO:0000256" key="3">
    <source>
        <dbReference type="ARBA" id="ARBA00022692"/>
    </source>
</evidence>
<dbReference type="RefSeq" id="XP_070313667.1">
    <property type="nucleotide sequence ID" value="XM_070457566.1"/>
</dbReference>
<dbReference type="PRINTS" id="PR00237">
    <property type="entry name" value="GPCRRHODOPSN"/>
</dbReference>
<feature type="transmembrane region" description="Helical" evidence="11">
    <location>
        <begin position="462"/>
        <end position="485"/>
    </location>
</feature>
<feature type="transmembrane region" description="Helical" evidence="11">
    <location>
        <begin position="344"/>
        <end position="363"/>
    </location>
</feature>
<proteinExistence type="inferred from homology"/>
<evidence type="ECO:0000256" key="7">
    <source>
        <dbReference type="ARBA" id="ARBA00023170"/>
    </source>
</evidence>
<evidence type="ECO:0000259" key="12">
    <source>
        <dbReference type="PROSITE" id="PS50262"/>
    </source>
</evidence>
<keyword evidence="13" id="KW-1185">Reference proteome</keyword>
<keyword evidence="2" id="KW-1003">Cell membrane</keyword>
<dbReference type="GeneID" id="110151111"/>
<reference evidence="13" key="1">
    <citation type="journal article" date="2022" name="J. Hered.">
        <title>A De Novo Chromosome-Level Genome Assembly of the White-Tailed Deer, Odocoileus Virginianus.</title>
        <authorList>
            <person name="London E.W."/>
            <person name="Roca A.L."/>
            <person name="Novakofski J.E."/>
            <person name="Mateus-Pinilla N.E."/>
        </authorList>
    </citation>
    <scope>NUCLEOTIDE SEQUENCE [LARGE SCALE GENOMIC DNA]</scope>
</reference>
<keyword evidence="7 9" id="KW-0675">Receptor</keyword>
<feature type="region of interest" description="Disordered" evidence="10">
    <location>
        <begin position="1"/>
        <end position="33"/>
    </location>
</feature>
<comment type="similarity">
    <text evidence="9">Belongs to the G-protein coupled receptor 1 family.</text>
</comment>
<reference evidence="14" key="2">
    <citation type="submission" date="2025-08" db="UniProtKB">
        <authorList>
            <consortium name="RefSeq"/>
        </authorList>
    </citation>
    <scope>IDENTIFICATION</scope>
    <source>
        <tissue evidence="14">Tongue muscle</tissue>
    </source>
</reference>
<dbReference type="PRINTS" id="PR02108">
    <property type="entry name" value="MRGPCRFAMILY"/>
</dbReference>
<dbReference type="PROSITE" id="PS00237">
    <property type="entry name" value="G_PROTEIN_RECEP_F1_1"/>
    <property type="match status" value="1"/>
</dbReference>
<evidence type="ECO:0000256" key="1">
    <source>
        <dbReference type="ARBA" id="ARBA00004651"/>
    </source>
</evidence>
<feature type="transmembrane region" description="Helical" evidence="11">
    <location>
        <begin position="235"/>
        <end position="257"/>
    </location>
</feature>
<evidence type="ECO:0000256" key="8">
    <source>
        <dbReference type="ARBA" id="ARBA00023224"/>
    </source>
</evidence>
<feature type="compositionally biased region" description="Low complexity" evidence="10">
    <location>
        <begin position="524"/>
        <end position="538"/>
    </location>
</feature>
<dbReference type="InterPro" id="IPR026234">
    <property type="entry name" value="MRGPCRFAMILY"/>
</dbReference>
<evidence type="ECO:0000256" key="5">
    <source>
        <dbReference type="ARBA" id="ARBA00023040"/>
    </source>
</evidence>
<evidence type="ECO:0000256" key="11">
    <source>
        <dbReference type="SAM" id="Phobius"/>
    </source>
</evidence>
<protein>
    <submittedName>
        <fullName evidence="14">Mas-related G-protein coupled receptor member X2-like</fullName>
    </submittedName>
</protein>
<feature type="transmembrane region" description="Helical" evidence="11">
    <location>
        <begin position="383"/>
        <end position="409"/>
    </location>
</feature>
<evidence type="ECO:0000256" key="10">
    <source>
        <dbReference type="SAM" id="MobiDB-lite"/>
    </source>
</evidence>
<dbReference type="Pfam" id="PF00001">
    <property type="entry name" value="7tm_1"/>
    <property type="match status" value="1"/>
</dbReference>
<keyword evidence="4 11" id="KW-1133">Transmembrane helix</keyword>
<accession>A0ABM4HDL9</accession>
<gene>
    <name evidence="14" type="primary">LOC110151111</name>
</gene>
<feature type="transmembrane region" description="Helical" evidence="11">
    <location>
        <begin position="301"/>
        <end position="323"/>
    </location>
</feature>
<dbReference type="SUPFAM" id="SSF81321">
    <property type="entry name" value="Family A G protein-coupled receptor-like"/>
    <property type="match status" value="1"/>
</dbReference>
<dbReference type="PROSITE" id="PS50262">
    <property type="entry name" value="G_PROTEIN_RECEP_F1_2"/>
    <property type="match status" value="1"/>
</dbReference>
<evidence type="ECO:0000313" key="14">
    <source>
        <dbReference type="RefSeq" id="XP_070313667.1"/>
    </source>
</evidence>